<accession>A0A1F5CH73</accession>
<organism evidence="3 4">
    <name type="scientific">Candidatus Azambacteria bacterium RIFOXYD1_FULL_42_11</name>
    <dbReference type="NCBI Taxonomy" id="1797310"/>
    <lineage>
        <taxon>Bacteria</taxon>
        <taxon>Candidatus Azamiibacteriota</taxon>
    </lineage>
</organism>
<proteinExistence type="predicted"/>
<dbReference type="Gene3D" id="3.40.50.410">
    <property type="entry name" value="von Willebrand factor, type A domain"/>
    <property type="match status" value="1"/>
</dbReference>
<dbReference type="Proteomes" id="UP000178974">
    <property type="component" value="Unassembled WGS sequence"/>
</dbReference>
<keyword evidence="1" id="KW-0732">Signal</keyword>
<dbReference type="PROSITE" id="PS50234">
    <property type="entry name" value="VWFA"/>
    <property type="match status" value="1"/>
</dbReference>
<dbReference type="PROSITE" id="PS51257">
    <property type="entry name" value="PROKAR_LIPOPROTEIN"/>
    <property type="match status" value="1"/>
</dbReference>
<feature type="chain" id="PRO_5009518222" description="VWFA domain-containing protein" evidence="1">
    <location>
        <begin position="26"/>
        <end position="266"/>
    </location>
</feature>
<evidence type="ECO:0000259" key="2">
    <source>
        <dbReference type="PROSITE" id="PS50234"/>
    </source>
</evidence>
<dbReference type="SMART" id="SM00327">
    <property type="entry name" value="VWA"/>
    <property type="match status" value="1"/>
</dbReference>
<dbReference type="SUPFAM" id="SSF53300">
    <property type="entry name" value="vWA-like"/>
    <property type="match status" value="1"/>
</dbReference>
<dbReference type="InterPro" id="IPR036465">
    <property type="entry name" value="vWFA_dom_sf"/>
</dbReference>
<dbReference type="EMBL" id="MEZA01000017">
    <property type="protein sequence ID" value="OGD42206.1"/>
    <property type="molecule type" value="Genomic_DNA"/>
</dbReference>
<dbReference type="InterPro" id="IPR002035">
    <property type="entry name" value="VWF_A"/>
</dbReference>
<dbReference type="AlphaFoldDB" id="A0A1F5CH73"/>
<sequence length="266" mass="28652">MTPKFRLTATTFIALLVLIFAVSCRDNQSSPSANAGGSKREIGDKKVAVNSSKAAWPPLAKDGKEVVLDKNLIAKNYYVVFDGSGSMDDKACGSNDKKIMVARRALGEWGKTISSDANLGLLTFDNRGIAERVTLGVGGKNRNNFTNEINVAGPSGGTPLYSAIVIAYEKLENQARKQLGYGEYNLVVVTDGEANVGENPKQIVNYVSENSPVVIHTIGFCIGSNHSLNQRGRTNYKEANNPESLKDGLKEVLAESSTFDPNVFSK</sequence>
<protein>
    <recommendedName>
        <fullName evidence="2">VWFA domain-containing protein</fullName>
    </recommendedName>
</protein>
<evidence type="ECO:0000313" key="4">
    <source>
        <dbReference type="Proteomes" id="UP000178974"/>
    </source>
</evidence>
<evidence type="ECO:0000256" key="1">
    <source>
        <dbReference type="SAM" id="SignalP"/>
    </source>
</evidence>
<reference evidence="3 4" key="1">
    <citation type="journal article" date="2016" name="Nat. Commun.">
        <title>Thousands of microbial genomes shed light on interconnected biogeochemical processes in an aquifer system.</title>
        <authorList>
            <person name="Anantharaman K."/>
            <person name="Brown C.T."/>
            <person name="Hug L.A."/>
            <person name="Sharon I."/>
            <person name="Castelle C.J."/>
            <person name="Probst A.J."/>
            <person name="Thomas B.C."/>
            <person name="Singh A."/>
            <person name="Wilkins M.J."/>
            <person name="Karaoz U."/>
            <person name="Brodie E.L."/>
            <person name="Williams K.H."/>
            <person name="Hubbard S.S."/>
            <person name="Banfield J.F."/>
        </authorList>
    </citation>
    <scope>NUCLEOTIDE SEQUENCE [LARGE SCALE GENOMIC DNA]</scope>
</reference>
<feature type="signal peptide" evidence="1">
    <location>
        <begin position="1"/>
        <end position="25"/>
    </location>
</feature>
<evidence type="ECO:0000313" key="3">
    <source>
        <dbReference type="EMBL" id="OGD42206.1"/>
    </source>
</evidence>
<dbReference type="Pfam" id="PF00092">
    <property type="entry name" value="VWA"/>
    <property type="match status" value="1"/>
</dbReference>
<feature type="domain" description="VWFA" evidence="2">
    <location>
        <begin position="76"/>
        <end position="220"/>
    </location>
</feature>
<name>A0A1F5CH73_9BACT</name>
<comment type="caution">
    <text evidence="3">The sequence shown here is derived from an EMBL/GenBank/DDBJ whole genome shotgun (WGS) entry which is preliminary data.</text>
</comment>
<gene>
    <name evidence="3" type="ORF">A2567_02905</name>
</gene>